<evidence type="ECO:0000313" key="1">
    <source>
        <dbReference type="EMBL" id="MET3596494.1"/>
    </source>
</evidence>
<accession>A0ABV2I0R1</accession>
<evidence type="ECO:0000313" key="2">
    <source>
        <dbReference type="Proteomes" id="UP001549036"/>
    </source>
</evidence>
<comment type="caution">
    <text evidence="1">The sequence shown here is derived from an EMBL/GenBank/DDBJ whole genome shotgun (WGS) entry which is preliminary data.</text>
</comment>
<dbReference type="Proteomes" id="UP001549036">
    <property type="component" value="Unassembled WGS sequence"/>
</dbReference>
<keyword evidence="2" id="KW-1185">Reference proteome</keyword>
<name>A0ABV2I0R1_9HYPH</name>
<reference evidence="1 2" key="1">
    <citation type="submission" date="2024-06" db="EMBL/GenBank/DDBJ databases">
        <title>Genomic Encyclopedia of Type Strains, Phase IV (KMG-IV): sequencing the most valuable type-strain genomes for metagenomic binning, comparative biology and taxonomic classification.</title>
        <authorList>
            <person name="Goeker M."/>
        </authorList>
    </citation>
    <scope>NUCLEOTIDE SEQUENCE [LARGE SCALE GENOMIC DNA]</scope>
    <source>
        <strain evidence="1 2">DSM 29846</strain>
    </source>
</reference>
<organism evidence="1 2">
    <name type="scientific">Mesorhizobium shonense</name>
    <dbReference type="NCBI Taxonomy" id="1209948"/>
    <lineage>
        <taxon>Bacteria</taxon>
        <taxon>Pseudomonadati</taxon>
        <taxon>Pseudomonadota</taxon>
        <taxon>Alphaproteobacteria</taxon>
        <taxon>Hyphomicrobiales</taxon>
        <taxon>Phyllobacteriaceae</taxon>
        <taxon>Mesorhizobium</taxon>
    </lineage>
</organism>
<dbReference type="EMBL" id="JBEPLM010000015">
    <property type="protein sequence ID" value="MET3596494.1"/>
    <property type="molecule type" value="Genomic_DNA"/>
</dbReference>
<gene>
    <name evidence="1" type="ORF">ABID26_005913</name>
</gene>
<protein>
    <submittedName>
        <fullName evidence="1">Uncharacterized protein</fullName>
    </submittedName>
</protein>
<proteinExistence type="predicted"/>
<sequence>MDFRNLIGKLSTAFVRQRAAVTIAPLRPIRASLANVPLRVRPRPPHLPAPPIRPASNM</sequence>
<dbReference type="RefSeq" id="WP_189521235.1">
    <property type="nucleotide sequence ID" value="NZ_JBEPLM010000015.1"/>
</dbReference>